<dbReference type="AlphaFoldDB" id="A0A922E2M3"/>
<dbReference type="PANTHER" id="PTHR11003">
    <property type="entry name" value="POTASSIUM CHANNEL, SUBFAMILY K"/>
    <property type="match status" value="1"/>
</dbReference>
<keyword evidence="7 9" id="KW-0472">Membrane</keyword>
<evidence type="ECO:0000256" key="3">
    <source>
        <dbReference type="ARBA" id="ARBA00022448"/>
    </source>
</evidence>
<sequence>MYFNSIRFLQVFPESDTPSFDFLMACEDAKESLLSELRDHYRVNGNKDIRRRNMCSGTASPAETNTLEQNEVKCPLAPECIFEKPRFNFKYVVMLLAVYLGGGTLCFFFIRHQIKGKRTNGILDAIYFSVVTMTTVGYGDLVPDSILAKLFACIYVFTGMALAGIVLSEAADYIVQKQQILVVRAIYMGEKLGPNEVLKEVETHKVKYKLIMVGGLLLVLIMVGTLFLFIVEELNLMDAFYCVCSTITTLGYGDESFSTRGGRVFAIFWILSSTICLAQFFLYVAELYTAERQRAMMKRVLSRELTFSDLEAADLDGDKVVRAAEFVIYKLKEMGKIDQEDVSIVMESFKRCDADQSGTLTESDLMKSQPS</sequence>
<feature type="transmembrane region" description="Helical" evidence="9">
    <location>
        <begin position="122"/>
        <end position="140"/>
    </location>
</feature>
<feature type="transmembrane region" description="Helical" evidence="9">
    <location>
        <begin position="266"/>
        <end position="289"/>
    </location>
</feature>
<feature type="transmembrane region" description="Helical" evidence="9">
    <location>
        <begin position="146"/>
        <end position="167"/>
    </location>
</feature>
<gene>
    <name evidence="11" type="ORF">I3842_09G104900</name>
</gene>
<proteinExistence type="inferred from homology"/>
<keyword evidence="8" id="KW-0407">Ion channel</keyword>
<dbReference type="InterPro" id="IPR018247">
    <property type="entry name" value="EF_Hand_1_Ca_BS"/>
</dbReference>
<dbReference type="GO" id="GO:0030322">
    <property type="term" value="P:stabilization of membrane potential"/>
    <property type="evidence" value="ECO:0007669"/>
    <property type="project" value="TreeGrafter"/>
</dbReference>
<dbReference type="Pfam" id="PF07885">
    <property type="entry name" value="Ion_trans_2"/>
    <property type="match status" value="2"/>
</dbReference>
<comment type="subcellular location">
    <subcellularLocation>
        <location evidence="1">Membrane</location>
        <topology evidence="1">Multi-pass membrane protein</topology>
    </subcellularLocation>
</comment>
<dbReference type="InterPro" id="IPR003280">
    <property type="entry name" value="2pore_dom_K_chnl"/>
</dbReference>
<evidence type="ECO:0000256" key="8">
    <source>
        <dbReference type="ARBA" id="ARBA00023303"/>
    </source>
</evidence>
<reference evidence="11" key="1">
    <citation type="submission" date="2021-01" db="EMBL/GenBank/DDBJ databases">
        <authorList>
            <person name="Lovell J.T."/>
            <person name="Bentley N."/>
            <person name="Bhattarai G."/>
            <person name="Jenkins J.W."/>
            <person name="Sreedasyam A."/>
            <person name="Alarcon Y."/>
            <person name="Bock C."/>
            <person name="Boston L."/>
            <person name="Carlson J."/>
            <person name="Cervantes K."/>
            <person name="Clermont K."/>
            <person name="Krom N."/>
            <person name="Kubenka K."/>
            <person name="Mamidi S."/>
            <person name="Mattison C."/>
            <person name="Monteros M."/>
            <person name="Pisani C."/>
            <person name="Plott C."/>
            <person name="Rajasekar S."/>
            <person name="Rhein H.S."/>
            <person name="Rohla C."/>
            <person name="Song M."/>
            <person name="Hilaire R.S."/>
            <person name="Shu S."/>
            <person name="Wells L."/>
            <person name="Wang X."/>
            <person name="Webber J."/>
            <person name="Heerema R.J."/>
            <person name="Klein P."/>
            <person name="Conner P."/>
            <person name="Grauke L."/>
            <person name="Grimwood J."/>
            <person name="Schmutz J."/>
            <person name="Randall J.J."/>
        </authorList>
    </citation>
    <scope>NUCLEOTIDE SEQUENCE</scope>
    <source>
        <tissue evidence="11">Leaf</tissue>
    </source>
</reference>
<organism evidence="11 12">
    <name type="scientific">Carya illinoinensis</name>
    <name type="common">Pecan</name>
    <dbReference type="NCBI Taxonomy" id="32201"/>
    <lineage>
        <taxon>Eukaryota</taxon>
        <taxon>Viridiplantae</taxon>
        <taxon>Streptophyta</taxon>
        <taxon>Embryophyta</taxon>
        <taxon>Tracheophyta</taxon>
        <taxon>Spermatophyta</taxon>
        <taxon>Magnoliopsida</taxon>
        <taxon>eudicotyledons</taxon>
        <taxon>Gunneridae</taxon>
        <taxon>Pentapetalae</taxon>
        <taxon>rosids</taxon>
        <taxon>fabids</taxon>
        <taxon>Fagales</taxon>
        <taxon>Juglandaceae</taxon>
        <taxon>Carya</taxon>
    </lineage>
</organism>
<feature type="transmembrane region" description="Helical" evidence="9">
    <location>
        <begin position="210"/>
        <end position="231"/>
    </location>
</feature>
<evidence type="ECO:0000256" key="6">
    <source>
        <dbReference type="ARBA" id="ARBA00023065"/>
    </source>
</evidence>
<dbReference type="Proteomes" id="UP000811246">
    <property type="component" value="Chromosome 9"/>
</dbReference>
<evidence type="ECO:0000259" key="10">
    <source>
        <dbReference type="Pfam" id="PF07885"/>
    </source>
</evidence>
<dbReference type="GO" id="GO:0009705">
    <property type="term" value="C:plant-type vacuole membrane"/>
    <property type="evidence" value="ECO:0007669"/>
    <property type="project" value="TreeGrafter"/>
</dbReference>
<keyword evidence="3" id="KW-0813">Transport</keyword>
<evidence type="ECO:0000256" key="2">
    <source>
        <dbReference type="ARBA" id="ARBA00010159"/>
    </source>
</evidence>
<dbReference type="InterPro" id="IPR013099">
    <property type="entry name" value="K_chnl_dom"/>
</dbReference>
<evidence type="ECO:0000256" key="7">
    <source>
        <dbReference type="ARBA" id="ARBA00023136"/>
    </source>
</evidence>
<evidence type="ECO:0000256" key="1">
    <source>
        <dbReference type="ARBA" id="ARBA00004141"/>
    </source>
</evidence>
<dbReference type="GO" id="GO:0015271">
    <property type="term" value="F:outward rectifier potassium channel activity"/>
    <property type="evidence" value="ECO:0007669"/>
    <property type="project" value="TreeGrafter"/>
</dbReference>
<accession>A0A922E2M3</accession>
<feature type="domain" description="Potassium channel" evidence="10">
    <location>
        <begin position="96"/>
        <end position="175"/>
    </location>
</feature>
<evidence type="ECO:0000313" key="12">
    <source>
        <dbReference type="Proteomes" id="UP000811246"/>
    </source>
</evidence>
<feature type="transmembrane region" description="Helical" evidence="9">
    <location>
        <begin position="91"/>
        <end position="110"/>
    </location>
</feature>
<feature type="domain" description="Potassium channel" evidence="10">
    <location>
        <begin position="217"/>
        <end position="288"/>
    </location>
</feature>
<dbReference type="PROSITE" id="PS00018">
    <property type="entry name" value="EF_HAND_1"/>
    <property type="match status" value="1"/>
</dbReference>
<comment type="similarity">
    <text evidence="2">Belongs to the two pore domain potassium channel (TC 1.A.1.7) family.</text>
</comment>
<dbReference type="GO" id="GO:0005886">
    <property type="term" value="C:plasma membrane"/>
    <property type="evidence" value="ECO:0007669"/>
    <property type="project" value="TreeGrafter"/>
</dbReference>
<comment type="caution">
    <text evidence="11">The sequence shown here is derived from an EMBL/GenBank/DDBJ whole genome shotgun (WGS) entry which is preliminary data.</text>
</comment>
<name>A0A922E2M3_CARIL</name>
<evidence type="ECO:0000256" key="4">
    <source>
        <dbReference type="ARBA" id="ARBA00022692"/>
    </source>
</evidence>
<keyword evidence="6" id="KW-0406">Ion transport</keyword>
<dbReference type="PANTHER" id="PTHR11003:SF271">
    <property type="entry name" value="TWO-PORE POTASSIUM CHANNEL 1-LIKE"/>
    <property type="match status" value="1"/>
</dbReference>
<dbReference type="EMBL" id="CM031833">
    <property type="protein sequence ID" value="KAG6695578.1"/>
    <property type="molecule type" value="Genomic_DNA"/>
</dbReference>
<protein>
    <recommendedName>
        <fullName evidence="10">Potassium channel domain-containing protein</fullName>
    </recommendedName>
</protein>
<evidence type="ECO:0000313" key="11">
    <source>
        <dbReference type="EMBL" id="KAG6695578.1"/>
    </source>
</evidence>
<dbReference type="GO" id="GO:0022841">
    <property type="term" value="F:potassium ion leak channel activity"/>
    <property type="evidence" value="ECO:0007669"/>
    <property type="project" value="TreeGrafter"/>
</dbReference>
<keyword evidence="5 9" id="KW-1133">Transmembrane helix</keyword>
<keyword evidence="4 9" id="KW-0812">Transmembrane</keyword>
<evidence type="ECO:0000256" key="5">
    <source>
        <dbReference type="ARBA" id="ARBA00022989"/>
    </source>
</evidence>
<evidence type="ECO:0000256" key="9">
    <source>
        <dbReference type="SAM" id="Phobius"/>
    </source>
</evidence>